<comment type="caution">
    <text evidence="1">The sequence shown here is derived from an EMBL/GenBank/DDBJ whole genome shotgun (WGS) entry which is preliminary data.</text>
</comment>
<gene>
    <name evidence="1" type="ORF">DPEC_G00354250</name>
</gene>
<protein>
    <submittedName>
        <fullName evidence="1">Uncharacterized protein</fullName>
    </submittedName>
</protein>
<organism evidence="1 2">
    <name type="scientific">Dallia pectoralis</name>
    <name type="common">Alaska blackfish</name>
    <dbReference type="NCBI Taxonomy" id="75939"/>
    <lineage>
        <taxon>Eukaryota</taxon>
        <taxon>Metazoa</taxon>
        <taxon>Chordata</taxon>
        <taxon>Craniata</taxon>
        <taxon>Vertebrata</taxon>
        <taxon>Euteleostomi</taxon>
        <taxon>Actinopterygii</taxon>
        <taxon>Neopterygii</taxon>
        <taxon>Teleostei</taxon>
        <taxon>Protacanthopterygii</taxon>
        <taxon>Esociformes</taxon>
        <taxon>Umbridae</taxon>
        <taxon>Dallia</taxon>
    </lineage>
</organism>
<sequence>HTDQTGADLSHCEGDLGKGEKSSGHHRHRVVGFQDAFHKNRTSISGINIRLLTAWQVVTAGVSFVTGCYSFSSRSRLYTL</sequence>
<feature type="non-terminal residue" evidence="1">
    <location>
        <position position="1"/>
    </location>
</feature>
<dbReference type="EMBL" id="CM055763">
    <property type="protein sequence ID" value="KAJ7985649.1"/>
    <property type="molecule type" value="Genomic_DNA"/>
</dbReference>
<keyword evidence="2" id="KW-1185">Reference proteome</keyword>
<accession>A0ACC2F2S7</accession>
<evidence type="ECO:0000313" key="2">
    <source>
        <dbReference type="Proteomes" id="UP001157502"/>
    </source>
</evidence>
<name>A0ACC2F2S7_DALPE</name>
<dbReference type="Proteomes" id="UP001157502">
    <property type="component" value="Chromosome 36"/>
</dbReference>
<reference evidence="1" key="1">
    <citation type="submission" date="2021-05" db="EMBL/GenBank/DDBJ databases">
        <authorList>
            <person name="Pan Q."/>
            <person name="Jouanno E."/>
            <person name="Zahm M."/>
            <person name="Klopp C."/>
            <person name="Cabau C."/>
            <person name="Louis A."/>
            <person name="Berthelot C."/>
            <person name="Parey E."/>
            <person name="Roest Crollius H."/>
            <person name="Montfort J."/>
            <person name="Robinson-Rechavi M."/>
            <person name="Bouchez O."/>
            <person name="Lampietro C."/>
            <person name="Lopez Roques C."/>
            <person name="Donnadieu C."/>
            <person name="Postlethwait J."/>
            <person name="Bobe J."/>
            <person name="Dillon D."/>
            <person name="Chandos A."/>
            <person name="von Hippel F."/>
            <person name="Guiguen Y."/>
        </authorList>
    </citation>
    <scope>NUCLEOTIDE SEQUENCE</scope>
    <source>
        <strain evidence="1">YG-Jan2019</strain>
    </source>
</reference>
<proteinExistence type="predicted"/>
<evidence type="ECO:0000313" key="1">
    <source>
        <dbReference type="EMBL" id="KAJ7985649.1"/>
    </source>
</evidence>